<dbReference type="InterPro" id="IPR017452">
    <property type="entry name" value="GPCR_Rhodpsn_7TM"/>
</dbReference>
<dbReference type="InterPro" id="IPR001817">
    <property type="entry name" value="Vasoprsn_rcpt"/>
</dbReference>
<organism evidence="13 14">
    <name type="scientific">Dimorphilus gyrociliatus</name>
    <dbReference type="NCBI Taxonomy" id="2664684"/>
    <lineage>
        <taxon>Eukaryota</taxon>
        <taxon>Metazoa</taxon>
        <taxon>Spiralia</taxon>
        <taxon>Lophotrochozoa</taxon>
        <taxon>Annelida</taxon>
        <taxon>Polychaeta</taxon>
        <taxon>Polychaeta incertae sedis</taxon>
        <taxon>Dinophilidae</taxon>
        <taxon>Dimorphilus</taxon>
    </lineage>
</organism>
<proteinExistence type="inferred from homology"/>
<dbReference type="GO" id="GO:0042277">
    <property type="term" value="F:peptide binding"/>
    <property type="evidence" value="ECO:0007669"/>
    <property type="project" value="TreeGrafter"/>
</dbReference>
<dbReference type="EMBL" id="CAJFCJ010000007">
    <property type="protein sequence ID" value="CAD5116784.1"/>
    <property type="molecule type" value="Genomic_DNA"/>
</dbReference>
<feature type="domain" description="G-protein coupled receptors family 1 profile" evidence="12">
    <location>
        <begin position="31"/>
        <end position="329"/>
    </location>
</feature>
<keyword evidence="3 10" id="KW-0812">Transmembrane</keyword>
<evidence type="ECO:0000256" key="1">
    <source>
        <dbReference type="ARBA" id="ARBA00004651"/>
    </source>
</evidence>
<evidence type="ECO:0000256" key="11">
    <source>
        <dbReference type="SAM" id="MobiDB-lite"/>
    </source>
</evidence>
<dbReference type="GO" id="GO:0005000">
    <property type="term" value="F:vasopressin receptor activity"/>
    <property type="evidence" value="ECO:0007669"/>
    <property type="project" value="InterPro"/>
</dbReference>
<dbReference type="SUPFAM" id="SSF81321">
    <property type="entry name" value="Family A G protein-coupled receptor-like"/>
    <property type="match status" value="1"/>
</dbReference>
<keyword evidence="4 10" id="KW-1133">Transmembrane helix</keyword>
<evidence type="ECO:0000313" key="13">
    <source>
        <dbReference type="EMBL" id="CAD5116784.1"/>
    </source>
</evidence>
<dbReference type="GO" id="GO:0032870">
    <property type="term" value="P:cellular response to hormone stimulus"/>
    <property type="evidence" value="ECO:0007669"/>
    <property type="project" value="TreeGrafter"/>
</dbReference>
<evidence type="ECO:0000256" key="6">
    <source>
        <dbReference type="ARBA" id="ARBA00023136"/>
    </source>
</evidence>
<evidence type="ECO:0000313" key="14">
    <source>
        <dbReference type="Proteomes" id="UP000549394"/>
    </source>
</evidence>
<sequence>MSNNSTIPTRIDNRLTEVVVQAILFCFIVFANFFLVTLLLLQKRKTSRIHVLILHLCLADLLVAIFQVGPQLIEHCLQYASQYDESILLFYGSNGCCKFVKYMTTLSMFLSSFILVTIGYDRYMALCRPLKKLSSAENRFKMIILPWIPAGLLSLPQLFIWSTDPDIKNTCKANFGGNHVANRNVAIYTCLFFVTIYVIPFFTFVYFYGRIGYTIWKNDPQKLACGTVVYKFNGTGHISVITKGRVNCSLCDSVQEVRKNSNLAMSKAKLKTIKLAIVVCLTYLVCWGPFFATHLIWIIAPKWEIIGEKAFIVCVLLGNFNACVNPWIYVLFSSKMLKKFCPCCENSVRNQQKYPTTHQTRYRNCANSSQTATTKLSYANYHYSNATNKFDGTLCKNCAKIIRDGKYQNTDLHKYSKELRKIMEESSENSSSRATSRSHNRLPASSGKEVDESCL</sequence>
<dbReference type="Proteomes" id="UP000549394">
    <property type="component" value="Unassembled WGS sequence"/>
</dbReference>
<dbReference type="PROSITE" id="PS00237">
    <property type="entry name" value="G_PROTEIN_RECEP_F1_1"/>
    <property type="match status" value="1"/>
</dbReference>
<dbReference type="AlphaFoldDB" id="A0A7I8VM27"/>
<dbReference type="OrthoDB" id="6435638at2759"/>
<dbReference type="Gene3D" id="1.20.1070.10">
    <property type="entry name" value="Rhodopsin 7-helix transmembrane proteins"/>
    <property type="match status" value="1"/>
</dbReference>
<dbReference type="Pfam" id="PF00001">
    <property type="entry name" value="7tm_1"/>
    <property type="match status" value="1"/>
</dbReference>
<evidence type="ECO:0000256" key="5">
    <source>
        <dbReference type="ARBA" id="ARBA00023040"/>
    </source>
</evidence>
<dbReference type="PRINTS" id="PR00237">
    <property type="entry name" value="GPCRRHODOPSN"/>
</dbReference>
<gene>
    <name evidence="13" type="ORF">DGYR_LOCUS5378</name>
</gene>
<dbReference type="InterPro" id="IPR000276">
    <property type="entry name" value="GPCR_Rhodpsn"/>
</dbReference>
<evidence type="ECO:0000256" key="2">
    <source>
        <dbReference type="ARBA" id="ARBA00022475"/>
    </source>
</evidence>
<feature type="transmembrane region" description="Helical" evidence="10">
    <location>
        <begin position="99"/>
        <end position="120"/>
    </location>
</feature>
<reference evidence="13 14" key="1">
    <citation type="submission" date="2020-08" db="EMBL/GenBank/DDBJ databases">
        <authorList>
            <person name="Hejnol A."/>
        </authorList>
    </citation>
    <scope>NUCLEOTIDE SEQUENCE [LARGE SCALE GENOMIC DNA]</scope>
</reference>
<comment type="caution">
    <text evidence="13">The sequence shown here is derived from an EMBL/GenBank/DDBJ whole genome shotgun (WGS) entry which is preliminary data.</text>
</comment>
<feature type="transmembrane region" description="Helical" evidence="10">
    <location>
        <begin position="185"/>
        <end position="208"/>
    </location>
</feature>
<dbReference type="GO" id="GO:0005886">
    <property type="term" value="C:plasma membrane"/>
    <property type="evidence" value="ECO:0007669"/>
    <property type="project" value="UniProtKB-SubCell"/>
</dbReference>
<keyword evidence="7 10" id="KW-0675">Receptor</keyword>
<comment type="subcellular location">
    <subcellularLocation>
        <location evidence="1 10">Cell membrane</location>
        <topology evidence="1 10">Multi-pass membrane protein</topology>
    </subcellularLocation>
</comment>
<name>A0A7I8VM27_9ANNE</name>
<dbReference type="PANTHER" id="PTHR24241:SF161">
    <property type="entry name" value="G-PROTEIN COUPLED RECEPTORS FAMILY 1 PROFILE DOMAIN-CONTAINING PROTEIN"/>
    <property type="match status" value="1"/>
</dbReference>
<keyword evidence="5 10" id="KW-0297">G-protein coupled receptor</keyword>
<protein>
    <submittedName>
        <fullName evidence="13">DgyrCDS5633</fullName>
    </submittedName>
</protein>
<keyword evidence="2" id="KW-1003">Cell membrane</keyword>
<dbReference type="PROSITE" id="PS50262">
    <property type="entry name" value="G_PROTEIN_RECEP_F1_2"/>
    <property type="match status" value="1"/>
</dbReference>
<feature type="transmembrane region" description="Helical" evidence="10">
    <location>
        <begin position="53"/>
        <end position="73"/>
    </location>
</feature>
<evidence type="ECO:0000256" key="4">
    <source>
        <dbReference type="ARBA" id="ARBA00022989"/>
    </source>
</evidence>
<keyword evidence="8 10" id="KW-0325">Glycoprotein</keyword>
<evidence type="ECO:0000256" key="8">
    <source>
        <dbReference type="ARBA" id="ARBA00023180"/>
    </source>
</evidence>
<feature type="region of interest" description="Disordered" evidence="11">
    <location>
        <begin position="423"/>
        <end position="455"/>
    </location>
</feature>
<evidence type="ECO:0000256" key="7">
    <source>
        <dbReference type="ARBA" id="ARBA00023170"/>
    </source>
</evidence>
<feature type="transmembrane region" description="Helical" evidence="10">
    <location>
        <begin position="275"/>
        <end position="298"/>
    </location>
</feature>
<dbReference type="PANTHER" id="PTHR24241">
    <property type="entry name" value="NEUROPEPTIDE RECEPTOR-RELATED G-PROTEIN COUPLED RECEPTOR"/>
    <property type="match status" value="1"/>
</dbReference>
<keyword evidence="9 10" id="KW-0807">Transducer</keyword>
<keyword evidence="6 10" id="KW-0472">Membrane</keyword>
<evidence type="ECO:0000256" key="10">
    <source>
        <dbReference type="RuleBase" id="RU046427"/>
    </source>
</evidence>
<dbReference type="PRINTS" id="PR00896">
    <property type="entry name" value="VASOPRESSINR"/>
</dbReference>
<feature type="transmembrane region" description="Helical" evidence="10">
    <location>
        <begin position="310"/>
        <end position="332"/>
    </location>
</feature>
<feature type="compositionally biased region" description="Low complexity" evidence="11">
    <location>
        <begin position="428"/>
        <end position="437"/>
    </location>
</feature>
<feature type="transmembrane region" description="Helical" evidence="10">
    <location>
        <begin position="20"/>
        <end position="41"/>
    </location>
</feature>
<comment type="similarity">
    <text evidence="10">Belongs to the G-protein coupled receptor 1 family. Vasopressin/oxytocin receptor subfamily.</text>
</comment>
<keyword evidence="14" id="KW-1185">Reference proteome</keyword>
<evidence type="ECO:0000259" key="12">
    <source>
        <dbReference type="PROSITE" id="PS50262"/>
    </source>
</evidence>
<feature type="transmembrane region" description="Helical" evidence="10">
    <location>
        <begin position="140"/>
        <end position="160"/>
    </location>
</feature>
<evidence type="ECO:0000256" key="3">
    <source>
        <dbReference type="ARBA" id="ARBA00022692"/>
    </source>
</evidence>
<evidence type="ECO:0000256" key="9">
    <source>
        <dbReference type="ARBA" id="ARBA00023224"/>
    </source>
</evidence>
<accession>A0A7I8VM27</accession>